<sequence length="138" mass="14935">MAMSGLGGVIAGAVAKQIVGKLFAGGEYAAAEITLQWRYREDVLEMAEKMKDLEAVLGDADERSRRGGEGGMVFQRWLTKFKRVAYDVEDVLDELDANELISKTQSKVVLLVPGAAEESLATVKTIGLEPAAPRSYLS</sequence>
<dbReference type="GO" id="GO:0000166">
    <property type="term" value="F:nucleotide binding"/>
    <property type="evidence" value="ECO:0007669"/>
    <property type="project" value="UniProtKB-KW"/>
</dbReference>
<evidence type="ECO:0000256" key="3">
    <source>
        <dbReference type="ARBA" id="ARBA00022737"/>
    </source>
</evidence>
<dbReference type="Pfam" id="PF18052">
    <property type="entry name" value="Rx_N"/>
    <property type="match status" value="1"/>
</dbReference>
<dbReference type="AlphaFoldDB" id="M7Z9G1"/>
<organism evidence="7">
    <name type="scientific">Triticum urartu</name>
    <name type="common">Red wild einkorn</name>
    <name type="synonym">Crithodium urartu</name>
    <dbReference type="NCBI Taxonomy" id="4572"/>
    <lineage>
        <taxon>Eukaryota</taxon>
        <taxon>Viridiplantae</taxon>
        <taxon>Streptophyta</taxon>
        <taxon>Embryophyta</taxon>
        <taxon>Tracheophyta</taxon>
        <taxon>Spermatophyta</taxon>
        <taxon>Magnoliopsida</taxon>
        <taxon>Liliopsida</taxon>
        <taxon>Poales</taxon>
        <taxon>Poaceae</taxon>
        <taxon>BOP clade</taxon>
        <taxon>Pooideae</taxon>
        <taxon>Triticodae</taxon>
        <taxon>Triticeae</taxon>
        <taxon>Triticinae</taxon>
        <taxon>Triticum</taxon>
    </lineage>
</organism>
<dbReference type="EMBL" id="KD155279">
    <property type="protein sequence ID" value="EMS56667.1"/>
    <property type="molecule type" value="Genomic_DNA"/>
</dbReference>
<keyword evidence="4" id="KW-0547">Nucleotide-binding</keyword>
<dbReference type="InterPro" id="IPR041118">
    <property type="entry name" value="Rx_N"/>
</dbReference>
<evidence type="ECO:0000256" key="2">
    <source>
        <dbReference type="ARBA" id="ARBA00022614"/>
    </source>
</evidence>
<comment type="similarity">
    <text evidence="1">Belongs to the disease resistance NB-LRR family.</text>
</comment>
<reference evidence="7" key="1">
    <citation type="journal article" date="2013" name="Nature">
        <title>Draft genome of the wheat A-genome progenitor Triticum urartu.</title>
        <authorList>
            <person name="Ling H.Q."/>
            <person name="Zhao S."/>
            <person name="Liu D."/>
            <person name="Wang J."/>
            <person name="Sun H."/>
            <person name="Zhang C."/>
            <person name="Fan H."/>
            <person name="Li D."/>
            <person name="Dong L."/>
            <person name="Tao Y."/>
            <person name="Gao C."/>
            <person name="Wu H."/>
            <person name="Li Y."/>
            <person name="Cui Y."/>
            <person name="Guo X."/>
            <person name="Zheng S."/>
            <person name="Wang B."/>
            <person name="Yu K."/>
            <person name="Liang Q."/>
            <person name="Yang W."/>
            <person name="Lou X."/>
            <person name="Chen J."/>
            <person name="Feng M."/>
            <person name="Jian J."/>
            <person name="Zhang X."/>
            <person name="Luo G."/>
            <person name="Jiang Y."/>
            <person name="Liu J."/>
            <person name="Wang Z."/>
            <person name="Sha Y."/>
            <person name="Zhang B."/>
            <person name="Wu H."/>
            <person name="Tang D."/>
            <person name="Shen Q."/>
            <person name="Xue P."/>
            <person name="Zou S."/>
            <person name="Wang X."/>
            <person name="Liu X."/>
            <person name="Wang F."/>
            <person name="Yang Y."/>
            <person name="An X."/>
            <person name="Dong Z."/>
            <person name="Zhang K."/>
            <person name="Zhang X."/>
            <person name="Luo M.C."/>
            <person name="Dvorak J."/>
            <person name="Tong Y."/>
            <person name="Wang J."/>
            <person name="Yang H."/>
            <person name="Li Z."/>
            <person name="Wang D."/>
            <person name="Zhang A."/>
            <person name="Wang J."/>
        </authorList>
    </citation>
    <scope>NUCLEOTIDE SEQUENCE</scope>
</reference>
<accession>M7Z9G1</accession>
<keyword evidence="3" id="KW-0677">Repeat</keyword>
<keyword evidence="2" id="KW-0433">Leucine-rich repeat</keyword>
<dbReference type="OMA" id="NSTCTAH"/>
<gene>
    <name evidence="7" type="ORF">TRIUR3_17635</name>
</gene>
<protein>
    <recommendedName>
        <fullName evidence="6">Disease resistance N-terminal domain-containing protein</fullName>
    </recommendedName>
</protein>
<name>M7Z9G1_TRIUA</name>
<dbReference type="Gene3D" id="1.20.5.4130">
    <property type="match status" value="1"/>
</dbReference>
<feature type="domain" description="Disease resistance N-terminal" evidence="6">
    <location>
        <begin position="27"/>
        <end position="105"/>
    </location>
</feature>
<evidence type="ECO:0000259" key="6">
    <source>
        <dbReference type="Pfam" id="PF18052"/>
    </source>
</evidence>
<evidence type="ECO:0000256" key="4">
    <source>
        <dbReference type="ARBA" id="ARBA00022741"/>
    </source>
</evidence>
<evidence type="ECO:0000256" key="1">
    <source>
        <dbReference type="ARBA" id="ARBA00008894"/>
    </source>
</evidence>
<evidence type="ECO:0000313" key="7">
    <source>
        <dbReference type="EMBL" id="EMS56667.1"/>
    </source>
</evidence>
<dbReference type="GO" id="GO:0006952">
    <property type="term" value="P:defense response"/>
    <property type="evidence" value="ECO:0007669"/>
    <property type="project" value="UniProtKB-KW"/>
</dbReference>
<evidence type="ECO:0000256" key="5">
    <source>
        <dbReference type="ARBA" id="ARBA00022821"/>
    </source>
</evidence>
<proteinExistence type="inferred from homology"/>
<keyword evidence="5" id="KW-0611">Plant defense</keyword>